<name>A0ABX1E3W9_9PROT</name>
<dbReference type="RefSeq" id="WP_168030998.1">
    <property type="nucleotide sequence ID" value="NZ_JAAVNE010000018.1"/>
</dbReference>
<accession>A0ABX1E3W9</accession>
<keyword evidence="3" id="KW-1185">Reference proteome</keyword>
<dbReference type="EMBL" id="JAAVNE010000018">
    <property type="protein sequence ID" value="NKC31701.1"/>
    <property type="molecule type" value="Genomic_DNA"/>
</dbReference>
<evidence type="ECO:0000259" key="1">
    <source>
        <dbReference type="PROSITE" id="PS51819"/>
    </source>
</evidence>
<dbReference type="InterPro" id="IPR004360">
    <property type="entry name" value="Glyas_Fos-R_dOase_dom"/>
</dbReference>
<protein>
    <submittedName>
        <fullName evidence="2">VOC family protein</fullName>
    </submittedName>
</protein>
<evidence type="ECO:0000313" key="3">
    <source>
        <dbReference type="Proteomes" id="UP000787635"/>
    </source>
</evidence>
<dbReference type="InterPro" id="IPR052164">
    <property type="entry name" value="Anthracycline_SecMetBiosynth"/>
</dbReference>
<evidence type="ECO:0000313" key="2">
    <source>
        <dbReference type="EMBL" id="NKC31701.1"/>
    </source>
</evidence>
<dbReference type="InterPro" id="IPR037523">
    <property type="entry name" value="VOC_core"/>
</dbReference>
<dbReference type="PROSITE" id="PS51819">
    <property type="entry name" value="VOC"/>
    <property type="match status" value="2"/>
</dbReference>
<dbReference type="PANTHER" id="PTHR33993:SF14">
    <property type="entry name" value="GB|AAF24581.1"/>
    <property type="match status" value="1"/>
</dbReference>
<sequence length="256" mass="26851">MANPHGSFIWYELLTSDPEAATRFYAGLLGWHVSSHDGPNGGHPGYRILSHGAEAVGGMMQAPEGVPPGWLGYIGVDDVDAALAAITADGGQVQMPARDLPEVGRIAMVTDPHGAPFYVMRGASDRESTSYAPDAVGHCAWNELGAGALEPAVEFYARHFGWSRGALLPMGEMGGYQLMEQQGRAFGAIMPQQGGAPPMWRFYFRVPAIEAAAQQVKDGGGQVLHGPAEVPGGDRILIGMDPQGAIFALVGKAGAA</sequence>
<dbReference type="Gene3D" id="3.10.180.10">
    <property type="entry name" value="2,3-Dihydroxybiphenyl 1,2-Dioxygenase, domain 1"/>
    <property type="match status" value="2"/>
</dbReference>
<dbReference type="InterPro" id="IPR029068">
    <property type="entry name" value="Glyas_Bleomycin-R_OHBP_Dase"/>
</dbReference>
<dbReference type="CDD" id="cd07247">
    <property type="entry name" value="SgaA_N_like"/>
    <property type="match status" value="1"/>
</dbReference>
<comment type="caution">
    <text evidence="2">The sequence shown here is derived from an EMBL/GenBank/DDBJ whole genome shotgun (WGS) entry which is preliminary data.</text>
</comment>
<gene>
    <name evidence="2" type="ORF">HEQ75_12615</name>
</gene>
<dbReference type="PANTHER" id="PTHR33993">
    <property type="entry name" value="GLYOXALASE-RELATED"/>
    <property type="match status" value="1"/>
</dbReference>
<feature type="domain" description="VOC" evidence="1">
    <location>
        <begin position="7"/>
        <end position="122"/>
    </location>
</feature>
<dbReference type="SUPFAM" id="SSF54593">
    <property type="entry name" value="Glyoxalase/Bleomycin resistance protein/Dihydroxybiphenyl dioxygenase"/>
    <property type="match status" value="2"/>
</dbReference>
<organism evidence="2 3">
    <name type="scientific">Falsiroseomonas selenitidurans</name>
    <dbReference type="NCBI Taxonomy" id="2716335"/>
    <lineage>
        <taxon>Bacteria</taxon>
        <taxon>Pseudomonadati</taxon>
        <taxon>Pseudomonadota</taxon>
        <taxon>Alphaproteobacteria</taxon>
        <taxon>Acetobacterales</taxon>
        <taxon>Roseomonadaceae</taxon>
        <taxon>Falsiroseomonas</taxon>
    </lineage>
</organism>
<dbReference type="Pfam" id="PF00903">
    <property type="entry name" value="Glyoxalase"/>
    <property type="match status" value="2"/>
</dbReference>
<proteinExistence type="predicted"/>
<dbReference type="Proteomes" id="UP000787635">
    <property type="component" value="Unassembled WGS sequence"/>
</dbReference>
<reference evidence="2 3" key="1">
    <citation type="submission" date="2020-03" db="EMBL/GenBank/DDBJ databases">
        <title>Roseomonas selenitidurans sp. nov. isolated from urban soil.</title>
        <authorList>
            <person name="Liu H."/>
        </authorList>
    </citation>
    <scope>NUCLEOTIDE SEQUENCE [LARGE SCALE GENOMIC DNA]</scope>
    <source>
        <strain evidence="2 3">BU-1</strain>
    </source>
</reference>
<feature type="domain" description="VOC" evidence="1">
    <location>
        <begin position="135"/>
        <end position="252"/>
    </location>
</feature>